<feature type="transmembrane region" description="Helical" evidence="1">
    <location>
        <begin position="99"/>
        <end position="116"/>
    </location>
</feature>
<dbReference type="AlphaFoldDB" id="A0A220U1A1"/>
<dbReference type="Proteomes" id="UP000198312">
    <property type="component" value="Chromosome"/>
</dbReference>
<evidence type="ECO:0008006" key="4">
    <source>
        <dbReference type="Google" id="ProtNLM"/>
    </source>
</evidence>
<feature type="transmembrane region" description="Helical" evidence="1">
    <location>
        <begin position="63"/>
        <end position="87"/>
    </location>
</feature>
<dbReference type="RefSeq" id="WP_089061178.1">
    <property type="nucleotide sequence ID" value="NZ_CP022315.1"/>
</dbReference>
<protein>
    <recommendedName>
        <fullName evidence="4">DUF2878 domain-containing protein</fullName>
    </recommendedName>
</protein>
<evidence type="ECO:0000256" key="1">
    <source>
        <dbReference type="SAM" id="Phobius"/>
    </source>
</evidence>
<dbReference type="EMBL" id="CP022315">
    <property type="protein sequence ID" value="ASK61918.1"/>
    <property type="molecule type" value="Genomic_DNA"/>
</dbReference>
<feature type="transmembrane region" description="Helical" evidence="1">
    <location>
        <begin position="156"/>
        <end position="174"/>
    </location>
</feature>
<proteinExistence type="predicted"/>
<dbReference type="KEGG" id="vil:CFK37_06970"/>
<name>A0A220U1A1_9BACI</name>
<keyword evidence="1" id="KW-0812">Transmembrane</keyword>
<reference evidence="2 3" key="1">
    <citation type="submission" date="2017-07" db="EMBL/GenBank/DDBJ databases">
        <title>Virgibacillus sp. LM2416.</title>
        <authorList>
            <person name="Tak E.J."/>
            <person name="Bae J.-W."/>
        </authorList>
    </citation>
    <scope>NUCLEOTIDE SEQUENCE [LARGE SCALE GENOMIC DNA]</scope>
    <source>
        <strain evidence="2 3">LM2416</strain>
    </source>
</reference>
<feature type="transmembrane region" description="Helical" evidence="1">
    <location>
        <begin position="128"/>
        <end position="150"/>
    </location>
</feature>
<organism evidence="2 3">
    <name type="scientific">Virgibacillus phasianinus</name>
    <dbReference type="NCBI Taxonomy" id="2017483"/>
    <lineage>
        <taxon>Bacteria</taxon>
        <taxon>Bacillati</taxon>
        <taxon>Bacillota</taxon>
        <taxon>Bacilli</taxon>
        <taxon>Bacillales</taxon>
        <taxon>Bacillaceae</taxon>
        <taxon>Virgibacillus</taxon>
    </lineage>
</organism>
<dbReference type="InterPro" id="IPR048147">
    <property type="entry name" value="CBO0543-like"/>
</dbReference>
<keyword evidence="1" id="KW-0472">Membrane</keyword>
<evidence type="ECO:0000313" key="3">
    <source>
        <dbReference type="Proteomes" id="UP000198312"/>
    </source>
</evidence>
<evidence type="ECO:0000313" key="2">
    <source>
        <dbReference type="EMBL" id="ASK61918.1"/>
    </source>
</evidence>
<gene>
    <name evidence="2" type="ORF">CFK37_06970</name>
</gene>
<dbReference type="OrthoDB" id="1679483at2"/>
<keyword evidence="1" id="KW-1133">Transmembrane helix</keyword>
<feature type="transmembrane region" description="Helical" evidence="1">
    <location>
        <begin position="32"/>
        <end position="51"/>
    </location>
</feature>
<accession>A0A220U1A1</accession>
<dbReference type="NCBIfam" id="NF041644">
    <property type="entry name" value="CBO0543_fam"/>
    <property type="match status" value="1"/>
</dbReference>
<keyword evidence="3" id="KW-1185">Reference proteome</keyword>
<sequence>MKEEKIDQVGGLYEKFHQLHEEFGNLWQDETLLHWDWWIALLVSAGAWVLWIRYRKRDSTHRLLYAGLFSIIVSVCMDYIGVALGLWYYTGKPLPTFPAWAPFHFCMLPVAIMFFIQIKPHISPWIKGLLFGLITSFLAEPILVWTGYYVLTGWQYIYSVPIYVIIYVICDYLANRVTFEKIR</sequence>